<evidence type="ECO:0000256" key="1">
    <source>
        <dbReference type="SAM" id="Phobius"/>
    </source>
</evidence>
<feature type="transmembrane region" description="Helical" evidence="1">
    <location>
        <begin position="222"/>
        <end position="241"/>
    </location>
</feature>
<evidence type="ECO:0000313" key="3">
    <source>
        <dbReference type="Proteomes" id="UP001202180"/>
    </source>
</evidence>
<evidence type="ECO:0000313" key="2">
    <source>
        <dbReference type="EMBL" id="MCK8494954.1"/>
    </source>
</evidence>
<gene>
    <name evidence="2" type="ORF">M0L20_23995</name>
</gene>
<proteinExistence type="predicted"/>
<feature type="transmembrane region" description="Helical" evidence="1">
    <location>
        <begin position="196"/>
        <end position="216"/>
    </location>
</feature>
<protein>
    <recommendedName>
        <fullName evidence="4">DoxX family membrane protein</fullName>
    </recommendedName>
</protein>
<keyword evidence="1" id="KW-0812">Transmembrane</keyword>
<keyword evidence="1" id="KW-1133">Transmembrane helix</keyword>
<dbReference type="EMBL" id="JALPRF010000005">
    <property type="protein sequence ID" value="MCK8494954.1"/>
    <property type="molecule type" value="Genomic_DNA"/>
</dbReference>
<organism evidence="2 3">
    <name type="scientific">Spirosoma liriopis</name>
    <dbReference type="NCBI Taxonomy" id="2937440"/>
    <lineage>
        <taxon>Bacteria</taxon>
        <taxon>Pseudomonadati</taxon>
        <taxon>Bacteroidota</taxon>
        <taxon>Cytophagia</taxon>
        <taxon>Cytophagales</taxon>
        <taxon>Cytophagaceae</taxon>
        <taxon>Spirosoma</taxon>
    </lineage>
</organism>
<evidence type="ECO:0008006" key="4">
    <source>
        <dbReference type="Google" id="ProtNLM"/>
    </source>
</evidence>
<accession>A0ABT0HRZ7</accession>
<sequence>MRRIDFIALVTRLFLGYLFFSSGLCKLTDGEFGQLIGPPHLISTLAPYSLAGFALFIATAQVLTGALVFSQRYSLLGLVALMPINSCILAVTISQQWQGTPYIDAFFLLMNVLVLLYEWPVLKMFLIPESVSNEIPRTSQLFTNRWLPICILMMAVLAVITARYNAPLTILPALVCFGLTYANIWTNRSLHRLDRAVLVISLVAIVGVTLSNQLLLFHINPVVWFTGSAVLSVGLFMISLWQSYRQPIA</sequence>
<feature type="transmembrane region" description="Helical" evidence="1">
    <location>
        <begin position="105"/>
        <end position="126"/>
    </location>
</feature>
<name>A0ABT0HRZ7_9BACT</name>
<feature type="transmembrane region" description="Helical" evidence="1">
    <location>
        <begin position="45"/>
        <end position="68"/>
    </location>
</feature>
<keyword evidence="1" id="KW-0472">Membrane</keyword>
<dbReference type="RefSeq" id="WP_248479580.1">
    <property type="nucleotide sequence ID" value="NZ_JALPRF010000005.1"/>
</dbReference>
<comment type="caution">
    <text evidence="2">The sequence shown here is derived from an EMBL/GenBank/DDBJ whole genome shotgun (WGS) entry which is preliminary data.</text>
</comment>
<reference evidence="2 3" key="1">
    <citation type="submission" date="2022-04" db="EMBL/GenBank/DDBJ databases">
        <title>Spirosoma sp. strain RP8 genome sequencing and assembly.</title>
        <authorList>
            <person name="Jung Y."/>
        </authorList>
    </citation>
    <scope>NUCLEOTIDE SEQUENCE [LARGE SCALE GENOMIC DNA]</scope>
    <source>
        <strain evidence="2 3">RP8</strain>
    </source>
</reference>
<feature type="transmembrane region" description="Helical" evidence="1">
    <location>
        <begin position="146"/>
        <end position="162"/>
    </location>
</feature>
<feature type="transmembrane region" description="Helical" evidence="1">
    <location>
        <begin position="168"/>
        <end position="184"/>
    </location>
</feature>
<dbReference type="Proteomes" id="UP001202180">
    <property type="component" value="Unassembled WGS sequence"/>
</dbReference>
<keyword evidence="3" id="KW-1185">Reference proteome</keyword>
<feature type="transmembrane region" description="Helical" evidence="1">
    <location>
        <begin position="75"/>
        <end position="93"/>
    </location>
</feature>